<evidence type="ECO:0000256" key="7">
    <source>
        <dbReference type="ARBA" id="ARBA00022741"/>
    </source>
</evidence>
<comment type="similarity">
    <text evidence="2">Belongs to the bacterial diacylglycerol kinase family.</text>
</comment>
<comment type="cofactor">
    <cofactor evidence="18">
        <name>Mg(2+)</name>
        <dbReference type="ChEBI" id="CHEBI:18420"/>
    </cofactor>
    <text evidence="18">Mn(2+), Zn(2+), Cd(2+) and Co(2+) support activity to lesser extents.</text>
</comment>
<feature type="binding site" evidence="16">
    <location>
        <position position="74"/>
    </location>
    <ligand>
        <name>substrate</name>
    </ligand>
</feature>
<proteinExistence type="inferred from homology"/>
<dbReference type="GO" id="GO:0005886">
    <property type="term" value="C:plasma membrane"/>
    <property type="evidence" value="ECO:0007669"/>
    <property type="project" value="UniProtKB-SubCell"/>
</dbReference>
<evidence type="ECO:0000256" key="13">
    <source>
        <dbReference type="ARBA" id="ARBA00023209"/>
    </source>
</evidence>
<evidence type="ECO:0000256" key="11">
    <source>
        <dbReference type="ARBA" id="ARBA00023098"/>
    </source>
</evidence>
<evidence type="ECO:0000256" key="5">
    <source>
        <dbReference type="ARBA" id="ARBA00022679"/>
    </source>
</evidence>
<evidence type="ECO:0000256" key="3">
    <source>
        <dbReference type="ARBA" id="ARBA00022475"/>
    </source>
</evidence>
<feature type="compositionally biased region" description="Basic and acidic residues" evidence="19">
    <location>
        <begin position="163"/>
        <end position="174"/>
    </location>
</feature>
<dbReference type="AlphaFoldDB" id="K6Q1W8"/>
<keyword evidence="5" id="KW-0808">Transferase</keyword>
<keyword evidence="6 20" id="KW-0812">Transmembrane</keyword>
<dbReference type="PANTHER" id="PTHR34299:SF1">
    <property type="entry name" value="DIACYLGLYCEROL KINASE"/>
    <property type="match status" value="1"/>
</dbReference>
<dbReference type="CDD" id="cd14265">
    <property type="entry name" value="UDPK_IM_like"/>
    <property type="match status" value="1"/>
</dbReference>
<feature type="binding site" evidence="17">
    <location>
        <position position="21"/>
    </location>
    <ligand>
        <name>ATP</name>
        <dbReference type="ChEBI" id="CHEBI:30616"/>
    </ligand>
</feature>
<dbReference type="InterPro" id="IPR000829">
    <property type="entry name" value="DAGK"/>
</dbReference>
<keyword evidence="7 17" id="KW-0547">Nucleotide-binding</keyword>
<reference evidence="21" key="2">
    <citation type="submission" date="2012-10" db="EMBL/GenBank/DDBJ databases">
        <title>Improved high-quality draft of Thermaerobacter subterraneus C21, DSM 13965.</title>
        <authorList>
            <consortium name="DOE Joint Genome Institute"/>
            <person name="Eisen J."/>
            <person name="Huntemann M."/>
            <person name="Wei C.-L."/>
            <person name="Han J."/>
            <person name="Detter J.C."/>
            <person name="Han C."/>
            <person name="Tapia R."/>
            <person name="Chen A."/>
            <person name="Kyrpides N."/>
            <person name="Mavromatis K."/>
            <person name="Markowitz V."/>
            <person name="Szeto E."/>
            <person name="Ivanova N."/>
            <person name="Mikhailova N."/>
            <person name="Ovchinnikova G."/>
            <person name="Pagani I."/>
            <person name="Pati A."/>
            <person name="Goodwin L."/>
            <person name="Nordberg H.P."/>
            <person name="Cantor M.N."/>
            <person name="Hua S.X."/>
            <person name="Woyke T."/>
            <person name="Eisen J."/>
            <person name="Klenk H.-P."/>
        </authorList>
    </citation>
    <scope>NUCLEOTIDE SEQUENCE [LARGE SCALE GENOMIC DNA]</scope>
    <source>
        <strain evidence="21">DSM 13965</strain>
    </source>
</reference>
<keyword evidence="10 20" id="KW-1133">Transmembrane helix</keyword>
<dbReference type="PROSITE" id="PS01069">
    <property type="entry name" value="DAGK_PROKAR"/>
    <property type="match status" value="1"/>
</dbReference>
<keyword evidence="18" id="KW-0460">Magnesium</keyword>
<dbReference type="Proteomes" id="UP000005710">
    <property type="component" value="Unassembled WGS sequence"/>
</dbReference>
<evidence type="ECO:0000256" key="6">
    <source>
        <dbReference type="ARBA" id="ARBA00022692"/>
    </source>
</evidence>
<evidence type="ECO:0000313" key="22">
    <source>
        <dbReference type="Proteomes" id="UP000005710"/>
    </source>
</evidence>
<organism evidence="21 22">
    <name type="scientific">Thermaerobacter subterraneus DSM 13965</name>
    <dbReference type="NCBI Taxonomy" id="867903"/>
    <lineage>
        <taxon>Bacteria</taxon>
        <taxon>Bacillati</taxon>
        <taxon>Bacillota</taxon>
        <taxon>Clostridia</taxon>
        <taxon>Eubacteriales</taxon>
        <taxon>Clostridiales Family XVII. Incertae Sedis</taxon>
        <taxon>Thermaerobacter</taxon>
    </lineage>
</organism>
<feature type="compositionally biased region" description="Basic residues" evidence="19">
    <location>
        <begin position="175"/>
        <end position="186"/>
    </location>
</feature>
<feature type="binding site" evidence="16">
    <location>
        <begin position="27"/>
        <end position="30"/>
    </location>
    <ligand>
        <name>substrate</name>
    </ligand>
</feature>
<sequence>MTGGRRPSFGRAGTLAESFRYAWAGFRWIWATEANMRLHFAAATLLFTAAWWLGAASWQWAVLILAAGMVILLEWLNTAIEGAVDLATEEFRPLAGRVKDVAAGAVLAAALLATLTGVVVLGEGLLQLPGLFLAHAREAPWRLWPLLPALYFAVSSLGVRRATRDEPVPRPPARDRRRAAARRPAR</sequence>
<keyword evidence="22" id="KW-1185">Reference proteome</keyword>
<feature type="transmembrane region" description="Helical" evidence="20">
    <location>
        <begin position="101"/>
        <end position="121"/>
    </location>
</feature>
<dbReference type="RefSeq" id="WP_006902969.1">
    <property type="nucleotide sequence ID" value="NZ_JH976535.1"/>
</dbReference>
<name>K6Q1W8_9FIRM</name>
<keyword evidence="18" id="KW-0479">Metal-binding</keyword>
<evidence type="ECO:0000256" key="18">
    <source>
        <dbReference type="PIRSR" id="PIRSR600829-4"/>
    </source>
</evidence>
<evidence type="ECO:0000256" key="15">
    <source>
        <dbReference type="PIRSR" id="PIRSR600829-1"/>
    </source>
</evidence>
<dbReference type="eggNOG" id="COG0818">
    <property type="taxonomic scope" value="Bacteria"/>
</dbReference>
<keyword evidence="9 17" id="KW-0067">ATP-binding</keyword>
<dbReference type="EMBL" id="AENY02000002">
    <property type="protein sequence ID" value="EKP94974.1"/>
    <property type="molecule type" value="Genomic_DNA"/>
</dbReference>
<evidence type="ECO:0000256" key="2">
    <source>
        <dbReference type="ARBA" id="ARBA00005967"/>
    </source>
</evidence>
<feature type="transmembrane region" description="Helical" evidence="20">
    <location>
        <begin position="141"/>
        <end position="159"/>
    </location>
</feature>
<feature type="transmembrane region" description="Helical" evidence="20">
    <location>
        <begin position="36"/>
        <end position="54"/>
    </location>
</feature>
<dbReference type="HOGENOM" id="CLU_1453776_0_0_9"/>
<keyword evidence="14" id="KW-1208">Phospholipid metabolism</keyword>
<feature type="binding site" evidence="18">
    <location>
        <position position="33"/>
    </location>
    <ligand>
        <name>a divalent metal cation</name>
        <dbReference type="ChEBI" id="CHEBI:60240"/>
    </ligand>
</feature>
<keyword evidence="12 20" id="KW-0472">Membrane</keyword>
<dbReference type="GO" id="GO:0005524">
    <property type="term" value="F:ATP binding"/>
    <property type="evidence" value="ECO:0007669"/>
    <property type="project" value="UniProtKB-KW"/>
</dbReference>
<evidence type="ECO:0000256" key="20">
    <source>
        <dbReference type="SAM" id="Phobius"/>
    </source>
</evidence>
<gene>
    <name evidence="21" type="ORF">ThesuDRAFT_00697</name>
</gene>
<evidence type="ECO:0000256" key="12">
    <source>
        <dbReference type="ARBA" id="ARBA00023136"/>
    </source>
</evidence>
<evidence type="ECO:0000313" key="21">
    <source>
        <dbReference type="EMBL" id="EKP94974.1"/>
    </source>
</evidence>
<keyword evidence="13" id="KW-0594">Phospholipid biosynthesis</keyword>
<feature type="transmembrane region" description="Helical" evidence="20">
    <location>
        <begin position="60"/>
        <end position="80"/>
    </location>
</feature>
<comment type="subcellular location">
    <subcellularLocation>
        <location evidence="1">Cell membrane</location>
        <topology evidence="1">Multi-pass membrane protein</topology>
    </subcellularLocation>
</comment>
<evidence type="ECO:0000256" key="17">
    <source>
        <dbReference type="PIRSR" id="PIRSR600829-3"/>
    </source>
</evidence>
<feature type="active site" description="Proton acceptor" evidence="15">
    <location>
        <position position="74"/>
    </location>
</feature>
<dbReference type="PANTHER" id="PTHR34299">
    <property type="entry name" value="DIACYLGLYCEROL KINASE"/>
    <property type="match status" value="1"/>
</dbReference>
<feature type="binding site" evidence="17">
    <location>
        <begin position="99"/>
        <end position="100"/>
    </location>
    <ligand>
        <name>ATP</name>
        <dbReference type="ChEBI" id="CHEBI:30616"/>
    </ligand>
</feature>
<evidence type="ECO:0000256" key="16">
    <source>
        <dbReference type="PIRSR" id="PIRSR600829-2"/>
    </source>
</evidence>
<keyword evidence="8 21" id="KW-0418">Kinase</keyword>
<feature type="region of interest" description="Disordered" evidence="19">
    <location>
        <begin position="163"/>
        <end position="186"/>
    </location>
</feature>
<feature type="binding site" evidence="17">
    <location>
        <position position="33"/>
    </location>
    <ligand>
        <name>ATP</name>
        <dbReference type="ChEBI" id="CHEBI:30616"/>
    </ligand>
</feature>
<feature type="binding site" evidence="18">
    <location>
        <position position="81"/>
    </location>
    <ligand>
        <name>a divalent metal cation</name>
        <dbReference type="ChEBI" id="CHEBI:60240"/>
    </ligand>
</feature>
<dbReference type="Pfam" id="PF01219">
    <property type="entry name" value="DAGK_prokar"/>
    <property type="match status" value="1"/>
</dbReference>
<dbReference type="OrthoDB" id="9789934at2"/>
<dbReference type="GO" id="GO:0008654">
    <property type="term" value="P:phospholipid biosynthetic process"/>
    <property type="evidence" value="ECO:0007669"/>
    <property type="project" value="UniProtKB-KW"/>
</dbReference>
<accession>K6Q1W8</accession>
<evidence type="ECO:0000256" key="14">
    <source>
        <dbReference type="ARBA" id="ARBA00023264"/>
    </source>
</evidence>
<evidence type="ECO:0000256" key="4">
    <source>
        <dbReference type="ARBA" id="ARBA00022516"/>
    </source>
</evidence>
<dbReference type="GO" id="GO:0046872">
    <property type="term" value="F:metal ion binding"/>
    <property type="evidence" value="ECO:0007669"/>
    <property type="project" value="UniProtKB-KW"/>
</dbReference>
<evidence type="ECO:0000256" key="19">
    <source>
        <dbReference type="SAM" id="MobiDB-lite"/>
    </source>
</evidence>
<keyword evidence="11" id="KW-0443">Lipid metabolism</keyword>
<evidence type="ECO:0000256" key="8">
    <source>
        <dbReference type="ARBA" id="ARBA00022777"/>
    </source>
</evidence>
<evidence type="ECO:0000256" key="10">
    <source>
        <dbReference type="ARBA" id="ARBA00022989"/>
    </source>
</evidence>
<comment type="caution">
    <text evidence="21">The sequence shown here is derived from an EMBL/GenBank/DDBJ whole genome shotgun (WGS) entry which is preliminary data.</text>
</comment>
<protein>
    <submittedName>
        <fullName evidence="21">Diacylglycerol kinase</fullName>
    </submittedName>
</protein>
<keyword evidence="3" id="KW-1003">Cell membrane</keyword>
<reference evidence="21" key="1">
    <citation type="submission" date="2010-10" db="EMBL/GenBank/DDBJ databases">
        <authorList>
            <consortium name="US DOE Joint Genome Institute (JGI-PGF)"/>
            <person name="Lucas S."/>
            <person name="Copeland A."/>
            <person name="Lapidus A."/>
            <person name="Bruce D."/>
            <person name="Goodwin L."/>
            <person name="Pitluck S."/>
            <person name="Kyrpides N."/>
            <person name="Mavromatis K."/>
            <person name="Detter J.C."/>
            <person name="Han C."/>
            <person name="Land M."/>
            <person name="Hauser L."/>
            <person name="Markowitz V."/>
            <person name="Cheng J.-F."/>
            <person name="Hugenholtz P."/>
            <person name="Woyke T."/>
            <person name="Wu D."/>
            <person name="Pukall R."/>
            <person name="Wahrenburg C."/>
            <person name="Brambilla E."/>
            <person name="Klenk H.-P."/>
            <person name="Eisen J.A."/>
        </authorList>
    </citation>
    <scope>NUCLEOTIDE SEQUENCE [LARGE SCALE GENOMIC DNA]</scope>
    <source>
        <strain evidence="21">DSM 13965</strain>
    </source>
</reference>
<evidence type="ECO:0000256" key="1">
    <source>
        <dbReference type="ARBA" id="ARBA00004651"/>
    </source>
</evidence>
<keyword evidence="4" id="KW-0444">Lipid biosynthesis</keyword>
<feature type="binding site" evidence="17">
    <location>
        <position position="81"/>
    </location>
    <ligand>
        <name>ATP</name>
        <dbReference type="ChEBI" id="CHEBI:30616"/>
    </ligand>
</feature>
<evidence type="ECO:0000256" key="9">
    <source>
        <dbReference type="ARBA" id="ARBA00022840"/>
    </source>
</evidence>
<dbReference type="InterPro" id="IPR036945">
    <property type="entry name" value="DAGK_sf"/>
</dbReference>
<dbReference type="Gene3D" id="1.10.287.3610">
    <property type="match status" value="1"/>
</dbReference>
<dbReference type="STRING" id="867903.ThesuDRAFT_00697"/>
<dbReference type="InterPro" id="IPR033717">
    <property type="entry name" value="UDPK"/>
</dbReference>
<dbReference type="GO" id="GO:0016301">
    <property type="term" value="F:kinase activity"/>
    <property type="evidence" value="ECO:0007669"/>
    <property type="project" value="UniProtKB-KW"/>
</dbReference>